<reference evidence="2 3" key="1">
    <citation type="submission" date="2024-04" db="EMBL/GenBank/DDBJ databases">
        <authorList>
            <person name="Fracassetti M."/>
        </authorList>
    </citation>
    <scope>NUCLEOTIDE SEQUENCE [LARGE SCALE GENOMIC DNA]</scope>
</reference>
<protein>
    <submittedName>
        <fullName evidence="2">Uncharacterized protein</fullName>
    </submittedName>
</protein>
<organism evidence="2 3">
    <name type="scientific">Linum trigynum</name>
    <dbReference type="NCBI Taxonomy" id="586398"/>
    <lineage>
        <taxon>Eukaryota</taxon>
        <taxon>Viridiplantae</taxon>
        <taxon>Streptophyta</taxon>
        <taxon>Embryophyta</taxon>
        <taxon>Tracheophyta</taxon>
        <taxon>Spermatophyta</taxon>
        <taxon>Magnoliopsida</taxon>
        <taxon>eudicotyledons</taxon>
        <taxon>Gunneridae</taxon>
        <taxon>Pentapetalae</taxon>
        <taxon>rosids</taxon>
        <taxon>fabids</taxon>
        <taxon>Malpighiales</taxon>
        <taxon>Linaceae</taxon>
        <taxon>Linum</taxon>
    </lineage>
</organism>
<evidence type="ECO:0000256" key="1">
    <source>
        <dbReference type="SAM" id="MobiDB-lite"/>
    </source>
</evidence>
<proteinExistence type="predicted"/>
<dbReference type="EMBL" id="OZ034821">
    <property type="protein sequence ID" value="CAL1406454.1"/>
    <property type="molecule type" value="Genomic_DNA"/>
</dbReference>
<dbReference type="Proteomes" id="UP001497516">
    <property type="component" value="Chromosome 8"/>
</dbReference>
<dbReference type="AlphaFoldDB" id="A0AAV2G714"/>
<evidence type="ECO:0000313" key="3">
    <source>
        <dbReference type="Proteomes" id="UP001497516"/>
    </source>
</evidence>
<accession>A0AAV2G714</accession>
<sequence>MPIRTKTLEILGETLLHTREDLYLQRHHLLLPRHQYEQSQRSSTMFVEEIEDGVAGRAWPDKGVEAAARKGPSPPTAVDVPDVDSPWRTQIDSPLFDWRIIGRLPQSVRVREFLGVNLWKARERVNVN</sequence>
<gene>
    <name evidence="2" type="ORF">LTRI10_LOCUS46177</name>
</gene>
<keyword evidence="3" id="KW-1185">Reference proteome</keyword>
<name>A0AAV2G714_9ROSI</name>
<feature type="region of interest" description="Disordered" evidence="1">
    <location>
        <begin position="65"/>
        <end position="84"/>
    </location>
</feature>
<evidence type="ECO:0000313" key="2">
    <source>
        <dbReference type="EMBL" id="CAL1406454.1"/>
    </source>
</evidence>